<gene>
    <name evidence="2" type="ORF">GMI68_06760</name>
</gene>
<proteinExistence type="predicted"/>
<protein>
    <submittedName>
        <fullName evidence="2">Helix-turn-helix domain-containing protein</fullName>
    </submittedName>
</protein>
<dbReference type="Pfam" id="PF13560">
    <property type="entry name" value="HTH_31"/>
    <property type="match status" value="1"/>
</dbReference>
<dbReference type="Proteomes" id="UP000636394">
    <property type="component" value="Unassembled WGS sequence"/>
</dbReference>
<organism evidence="2 3">
    <name type="scientific">Xiamenia xianingshaonis</name>
    <dbReference type="NCBI Taxonomy" id="2682776"/>
    <lineage>
        <taxon>Bacteria</taxon>
        <taxon>Bacillati</taxon>
        <taxon>Actinomycetota</taxon>
        <taxon>Coriobacteriia</taxon>
        <taxon>Eggerthellales</taxon>
        <taxon>Eggerthellaceae</taxon>
        <taxon>Xiamenia</taxon>
    </lineage>
</organism>
<sequence>MVFPICRTRFHYTANMSSFTDEGGGTVRSDREKIAANLRMLRALRHVKQSDVAQATGIATNTICKYENAECGMSLDAATRLAIFYDVPLDELVGRVCPVGAGA</sequence>
<name>A0ABX0IIR4_9ACTN</name>
<dbReference type="SUPFAM" id="SSF47413">
    <property type="entry name" value="lambda repressor-like DNA-binding domains"/>
    <property type="match status" value="1"/>
</dbReference>
<accession>A0ABX0IIR4</accession>
<comment type="caution">
    <text evidence="2">The sequence shown here is derived from an EMBL/GenBank/DDBJ whole genome shotgun (WGS) entry which is preliminary data.</text>
</comment>
<dbReference type="PROSITE" id="PS50943">
    <property type="entry name" value="HTH_CROC1"/>
    <property type="match status" value="1"/>
</dbReference>
<dbReference type="Gene3D" id="1.10.260.40">
    <property type="entry name" value="lambda repressor-like DNA-binding domains"/>
    <property type="match status" value="1"/>
</dbReference>
<dbReference type="InterPro" id="IPR001387">
    <property type="entry name" value="Cro/C1-type_HTH"/>
</dbReference>
<evidence type="ECO:0000313" key="2">
    <source>
        <dbReference type="EMBL" id="NHM14465.1"/>
    </source>
</evidence>
<reference evidence="2 3" key="1">
    <citation type="submission" date="2019-11" db="EMBL/GenBank/DDBJ databases">
        <title>Eggerthellaceae novel genus isolated from the rectal contents of marmort.</title>
        <authorList>
            <person name="Zhang G."/>
        </authorList>
    </citation>
    <scope>NUCLEOTIDE SEQUENCE [LARGE SCALE GENOMIC DNA]</scope>
    <source>
        <strain evidence="3">zg-886</strain>
    </source>
</reference>
<dbReference type="SMART" id="SM00530">
    <property type="entry name" value="HTH_XRE"/>
    <property type="match status" value="1"/>
</dbReference>
<dbReference type="EMBL" id="WPCR01000007">
    <property type="protein sequence ID" value="NHM14465.1"/>
    <property type="molecule type" value="Genomic_DNA"/>
</dbReference>
<dbReference type="CDD" id="cd00093">
    <property type="entry name" value="HTH_XRE"/>
    <property type="match status" value="1"/>
</dbReference>
<dbReference type="InterPro" id="IPR010982">
    <property type="entry name" value="Lambda_DNA-bd_dom_sf"/>
</dbReference>
<feature type="domain" description="HTH cro/C1-type" evidence="1">
    <location>
        <begin position="38"/>
        <end position="92"/>
    </location>
</feature>
<evidence type="ECO:0000313" key="3">
    <source>
        <dbReference type="Proteomes" id="UP000636394"/>
    </source>
</evidence>
<evidence type="ECO:0000259" key="1">
    <source>
        <dbReference type="PROSITE" id="PS50943"/>
    </source>
</evidence>
<keyword evidence="3" id="KW-1185">Reference proteome</keyword>